<evidence type="ECO:0000313" key="3">
    <source>
        <dbReference type="Proteomes" id="UP000015531"/>
    </source>
</evidence>
<accession>T0J152</accession>
<comment type="caution">
    <text evidence="2">The sequence shown here is derived from an EMBL/GenBank/DDBJ whole genome shotgun (WGS) entry which is preliminary data.</text>
</comment>
<keyword evidence="1" id="KW-0812">Transmembrane</keyword>
<dbReference type="PATRIC" id="fig|1331060.3.peg.1996"/>
<name>T0J152_9SPHN</name>
<proteinExistence type="predicted"/>
<keyword evidence="1" id="KW-1133">Transmembrane helix</keyword>
<dbReference type="InterPro" id="IPR009325">
    <property type="entry name" value="DUF983"/>
</dbReference>
<dbReference type="Pfam" id="PF06170">
    <property type="entry name" value="DUF983"/>
    <property type="match status" value="1"/>
</dbReference>
<organism evidence="2 3">
    <name type="scientific">Sphingobium lactosutens DS20</name>
    <dbReference type="NCBI Taxonomy" id="1331060"/>
    <lineage>
        <taxon>Bacteria</taxon>
        <taxon>Pseudomonadati</taxon>
        <taxon>Pseudomonadota</taxon>
        <taxon>Alphaproteobacteria</taxon>
        <taxon>Sphingomonadales</taxon>
        <taxon>Sphingomonadaceae</taxon>
        <taxon>Sphingobium</taxon>
    </lineage>
</organism>
<feature type="transmembrane region" description="Helical" evidence="1">
    <location>
        <begin position="128"/>
        <end position="147"/>
    </location>
</feature>
<evidence type="ECO:0008006" key="4">
    <source>
        <dbReference type="Google" id="ProtNLM"/>
    </source>
</evidence>
<keyword evidence="1" id="KW-0472">Membrane</keyword>
<sequence length="182" mass="19998">MDAPIAPCARKGQPWTNGAIDRAAGARDKRNMAEQDIEQDDAFWTDAHGGRWKKRPALETGGLGRCPRCGEGHIFRGFLTIRDHCEVCGLDYSFADPADGPAVFVQLFACVPGVIFILMLEIMARPPWWVHLAVGLPVVILTTVLPLRPIKGWLVAAQFTTRAQEAGTADLWAKLHKDGRQG</sequence>
<reference evidence="2 3" key="1">
    <citation type="journal article" date="2013" name="Genome Announc.">
        <title>Draft Genome Sequence of Sphingobium lactosutens Strain DS20T, Isolated from a Hexachlorocyclohexane Dumpsite.</title>
        <authorList>
            <person name="Kumar R."/>
            <person name="Dwivedi V."/>
            <person name="Negi V."/>
            <person name="Khurana J.P."/>
            <person name="Lal R."/>
        </authorList>
    </citation>
    <scope>NUCLEOTIDE SEQUENCE [LARGE SCALE GENOMIC DNA]</scope>
    <source>
        <strain evidence="2 3">DS20</strain>
    </source>
</reference>
<keyword evidence="3" id="KW-1185">Reference proteome</keyword>
<evidence type="ECO:0000256" key="1">
    <source>
        <dbReference type="SAM" id="Phobius"/>
    </source>
</evidence>
<evidence type="ECO:0000313" key="2">
    <source>
        <dbReference type="EMBL" id="EQB15689.1"/>
    </source>
</evidence>
<dbReference type="Proteomes" id="UP000015531">
    <property type="component" value="Unassembled WGS sequence"/>
</dbReference>
<dbReference type="EMBL" id="ATDP01000082">
    <property type="protein sequence ID" value="EQB15689.1"/>
    <property type="molecule type" value="Genomic_DNA"/>
</dbReference>
<dbReference type="eggNOG" id="COG5349">
    <property type="taxonomic scope" value="Bacteria"/>
</dbReference>
<protein>
    <recommendedName>
        <fullName evidence="4">Zinc-finger protein</fullName>
    </recommendedName>
</protein>
<dbReference type="AlphaFoldDB" id="T0J152"/>
<feature type="transmembrane region" description="Helical" evidence="1">
    <location>
        <begin position="102"/>
        <end position="122"/>
    </location>
</feature>
<gene>
    <name evidence="2" type="ORF">RLDS_10460</name>
</gene>